<dbReference type="InParanoid" id="A0A066WLJ7"/>
<dbReference type="RefSeq" id="XP_013246307.1">
    <property type="nucleotide sequence ID" value="XM_013390853.1"/>
</dbReference>
<protein>
    <submittedName>
        <fullName evidence="1">Uncharacterized protein</fullName>
    </submittedName>
</protein>
<dbReference type="EMBL" id="JMSN01000002">
    <property type="protein sequence ID" value="KDN53468.1"/>
    <property type="molecule type" value="Genomic_DNA"/>
</dbReference>
<reference evidence="1 2" key="1">
    <citation type="submission" date="2014-05" db="EMBL/GenBank/DDBJ databases">
        <title>Draft genome sequence of a rare smut relative, Tilletiaria anomala UBC 951.</title>
        <authorList>
            <consortium name="DOE Joint Genome Institute"/>
            <person name="Toome M."/>
            <person name="Kuo A."/>
            <person name="Henrissat B."/>
            <person name="Lipzen A."/>
            <person name="Tritt A."/>
            <person name="Yoshinaga Y."/>
            <person name="Zane M."/>
            <person name="Barry K."/>
            <person name="Grigoriev I.V."/>
            <person name="Spatafora J.W."/>
            <person name="Aimea M.C."/>
        </authorList>
    </citation>
    <scope>NUCLEOTIDE SEQUENCE [LARGE SCALE GENOMIC DNA]</scope>
    <source>
        <strain evidence="1 2">UBC 951</strain>
    </source>
</reference>
<evidence type="ECO:0000313" key="1">
    <source>
        <dbReference type="EMBL" id="KDN53468.1"/>
    </source>
</evidence>
<organism evidence="1 2">
    <name type="scientific">Tilletiaria anomala (strain ATCC 24038 / CBS 436.72 / UBC 951)</name>
    <dbReference type="NCBI Taxonomy" id="1037660"/>
    <lineage>
        <taxon>Eukaryota</taxon>
        <taxon>Fungi</taxon>
        <taxon>Dikarya</taxon>
        <taxon>Basidiomycota</taxon>
        <taxon>Ustilaginomycotina</taxon>
        <taxon>Exobasidiomycetes</taxon>
        <taxon>Georgefischeriales</taxon>
        <taxon>Tilletiariaceae</taxon>
        <taxon>Tilletiaria</taxon>
    </lineage>
</organism>
<dbReference type="GeneID" id="25267755"/>
<dbReference type="HOGENOM" id="CLU_1611954_0_0_1"/>
<evidence type="ECO:0000313" key="2">
    <source>
        <dbReference type="Proteomes" id="UP000027361"/>
    </source>
</evidence>
<proteinExistence type="predicted"/>
<sequence>MTLAGWFSIPFPRHFLWHSHCMHSTSGSAAAYPPFLGFFLDASVPGLAYFHSFSPSPHMWAIPTLSFFIHSLLAYYPHLHRGLQPGALSFRSLAFTPTHIFQLCHRRFDDRDRLGTALSMAQGSNRYRTWLPWPTRLFCPGWKSWWKRPGGDTFPKKCVDGCFRR</sequence>
<keyword evidence="2" id="KW-1185">Reference proteome</keyword>
<name>A0A066WLJ7_TILAU</name>
<dbReference type="Proteomes" id="UP000027361">
    <property type="component" value="Unassembled WGS sequence"/>
</dbReference>
<comment type="caution">
    <text evidence="1">The sequence shown here is derived from an EMBL/GenBank/DDBJ whole genome shotgun (WGS) entry which is preliminary data.</text>
</comment>
<accession>A0A066WLJ7</accession>
<gene>
    <name evidence="1" type="ORF">K437DRAFT_72431</name>
</gene>
<dbReference type="AlphaFoldDB" id="A0A066WLJ7"/>